<proteinExistence type="inferred from homology"/>
<gene>
    <name evidence="8" type="ORF">S12H4_50429</name>
</gene>
<keyword evidence="3" id="KW-0479">Metal-binding</keyword>
<evidence type="ECO:0000256" key="5">
    <source>
        <dbReference type="ARBA" id="ARBA00022801"/>
    </source>
</evidence>
<name>X1VFW3_9ZZZZ</name>
<reference evidence="8" key="1">
    <citation type="journal article" date="2014" name="Front. Microbiol.">
        <title>High frequency of phylogenetically diverse reductive dehalogenase-homologous genes in deep subseafloor sedimentary metagenomes.</title>
        <authorList>
            <person name="Kawai M."/>
            <person name="Futagami T."/>
            <person name="Toyoda A."/>
            <person name="Takaki Y."/>
            <person name="Nishi S."/>
            <person name="Hori S."/>
            <person name="Arai W."/>
            <person name="Tsubouchi T."/>
            <person name="Morono Y."/>
            <person name="Uchiyama I."/>
            <person name="Ito T."/>
            <person name="Fujiyama A."/>
            <person name="Inagaki F."/>
            <person name="Takami H."/>
        </authorList>
    </citation>
    <scope>NUCLEOTIDE SEQUENCE</scope>
    <source>
        <strain evidence="8">Expedition CK06-06</strain>
    </source>
</reference>
<comment type="cofactor">
    <cofactor evidence="1">
        <name>Ca(2+)</name>
        <dbReference type="ChEBI" id="CHEBI:29108"/>
    </cofactor>
</comment>
<dbReference type="Pfam" id="PF00884">
    <property type="entry name" value="Sulfatase"/>
    <property type="match status" value="1"/>
</dbReference>
<sequence length="244" mass="27975">DQRFDTIRSLGNKHIVTPHIDSLVHNGTTFTNAYIMGSMSGAVCVPSRAMLMSGRTLFGLEGTGKTIPEEHLTLPEVLRKAGYTTFHTGKWHQDKKSFARCFSTGTNIFFGGMGNHWNVPVNNFDATGSYPRNQRYKGDKHSSELFSDAAVRFLRDYKDDKPFFVYVAYTAPHDPRQAPEKYRQMYNPEKIVLPKNFLPEHPFDNGEMKIRDEKLAPWPRTPKEIRRHIADYYAIITHMDAQMG</sequence>
<dbReference type="GO" id="GO:0046872">
    <property type="term" value="F:metal ion binding"/>
    <property type="evidence" value="ECO:0007669"/>
    <property type="project" value="UniProtKB-KW"/>
</dbReference>
<feature type="non-terminal residue" evidence="8">
    <location>
        <position position="244"/>
    </location>
</feature>
<evidence type="ECO:0000256" key="1">
    <source>
        <dbReference type="ARBA" id="ARBA00001913"/>
    </source>
</evidence>
<dbReference type="Gene3D" id="3.40.720.10">
    <property type="entry name" value="Alkaline Phosphatase, subunit A"/>
    <property type="match status" value="1"/>
</dbReference>
<evidence type="ECO:0000256" key="2">
    <source>
        <dbReference type="ARBA" id="ARBA00008779"/>
    </source>
</evidence>
<dbReference type="AlphaFoldDB" id="X1VFW3"/>
<accession>X1VFW3</accession>
<feature type="domain" description="Sulfatase N-terminal" evidence="7">
    <location>
        <begin position="1"/>
        <end position="243"/>
    </location>
</feature>
<evidence type="ECO:0000256" key="6">
    <source>
        <dbReference type="ARBA" id="ARBA00022837"/>
    </source>
</evidence>
<dbReference type="SUPFAM" id="SSF53649">
    <property type="entry name" value="Alkaline phosphatase-like"/>
    <property type="match status" value="1"/>
</dbReference>
<evidence type="ECO:0000313" key="8">
    <source>
        <dbReference type="EMBL" id="GAJ05870.1"/>
    </source>
</evidence>
<organism evidence="8">
    <name type="scientific">marine sediment metagenome</name>
    <dbReference type="NCBI Taxonomy" id="412755"/>
    <lineage>
        <taxon>unclassified sequences</taxon>
        <taxon>metagenomes</taxon>
        <taxon>ecological metagenomes</taxon>
    </lineage>
</organism>
<evidence type="ECO:0000256" key="3">
    <source>
        <dbReference type="ARBA" id="ARBA00022723"/>
    </source>
</evidence>
<evidence type="ECO:0000256" key="4">
    <source>
        <dbReference type="ARBA" id="ARBA00022729"/>
    </source>
</evidence>
<comment type="similarity">
    <text evidence="2">Belongs to the sulfatase family.</text>
</comment>
<dbReference type="InterPro" id="IPR000917">
    <property type="entry name" value="Sulfatase_N"/>
</dbReference>
<dbReference type="PANTHER" id="PTHR42693:SF42">
    <property type="entry name" value="ARYLSULFATASE G"/>
    <property type="match status" value="1"/>
</dbReference>
<protein>
    <recommendedName>
        <fullName evidence="7">Sulfatase N-terminal domain-containing protein</fullName>
    </recommendedName>
</protein>
<keyword evidence="4" id="KW-0732">Signal</keyword>
<feature type="non-terminal residue" evidence="8">
    <location>
        <position position="1"/>
    </location>
</feature>
<evidence type="ECO:0000259" key="7">
    <source>
        <dbReference type="Pfam" id="PF00884"/>
    </source>
</evidence>
<comment type="caution">
    <text evidence="8">The sequence shown here is derived from an EMBL/GenBank/DDBJ whole genome shotgun (WGS) entry which is preliminary data.</text>
</comment>
<dbReference type="InterPro" id="IPR050738">
    <property type="entry name" value="Sulfatase"/>
</dbReference>
<dbReference type="InterPro" id="IPR017850">
    <property type="entry name" value="Alkaline_phosphatase_core_sf"/>
</dbReference>
<dbReference type="GO" id="GO:0004065">
    <property type="term" value="F:arylsulfatase activity"/>
    <property type="evidence" value="ECO:0007669"/>
    <property type="project" value="TreeGrafter"/>
</dbReference>
<dbReference type="PANTHER" id="PTHR42693">
    <property type="entry name" value="ARYLSULFATASE FAMILY MEMBER"/>
    <property type="match status" value="1"/>
</dbReference>
<dbReference type="EMBL" id="BARW01031757">
    <property type="protein sequence ID" value="GAJ05870.1"/>
    <property type="molecule type" value="Genomic_DNA"/>
</dbReference>
<keyword evidence="5" id="KW-0378">Hydrolase</keyword>
<keyword evidence="6" id="KW-0106">Calcium</keyword>